<evidence type="ECO:0000313" key="3">
    <source>
        <dbReference type="Proteomes" id="UP000218231"/>
    </source>
</evidence>
<feature type="region of interest" description="Disordered" evidence="1">
    <location>
        <begin position="608"/>
        <end position="660"/>
    </location>
</feature>
<feature type="compositionally biased region" description="Basic and acidic residues" evidence="1">
    <location>
        <begin position="1123"/>
        <end position="1148"/>
    </location>
</feature>
<dbReference type="AntiFam" id="ANF00143">
    <property type="entry name" value="Shadow ORF (opposite mdtB)"/>
</dbReference>
<dbReference type="EMBL" id="LIAE01006230">
    <property type="protein sequence ID" value="PAV92363.1"/>
    <property type="molecule type" value="Genomic_DNA"/>
</dbReference>
<evidence type="ECO:0000313" key="2">
    <source>
        <dbReference type="EMBL" id="PAV92363.1"/>
    </source>
</evidence>
<feature type="region of interest" description="Disordered" evidence="1">
    <location>
        <begin position="860"/>
        <end position="968"/>
    </location>
</feature>
<protein>
    <submittedName>
        <fullName evidence="2">Uncharacterized protein</fullName>
    </submittedName>
</protein>
<feature type="compositionally biased region" description="Basic and acidic residues" evidence="1">
    <location>
        <begin position="741"/>
        <end position="752"/>
    </location>
</feature>
<feature type="compositionally biased region" description="Basic and acidic residues" evidence="1">
    <location>
        <begin position="900"/>
        <end position="933"/>
    </location>
</feature>
<gene>
    <name evidence="2" type="ORF">WR25_23970</name>
</gene>
<feature type="region of interest" description="Disordered" evidence="1">
    <location>
        <begin position="555"/>
        <end position="589"/>
    </location>
</feature>
<keyword evidence="3" id="KW-1185">Reference proteome</keyword>
<organism evidence="2 3">
    <name type="scientific">Diploscapter pachys</name>
    <dbReference type="NCBI Taxonomy" id="2018661"/>
    <lineage>
        <taxon>Eukaryota</taxon>
        <taxon>Metazoa</taxon>
        <taxon>Ecdysozoa</taxon>
        <taxon>Nematoda</taxon>
        <taxon>Chromadorea</taxon>
        <taxon>Rhabditida</taxon>
        <taxon>Rhabditina</taxon>
        <taxon>Rhabditomorpha</taxon>
        <taxon>Rhabditoidea</taxon>
        <taxon>Rhabditidae</taxon>
        <taxon>Diploscapter</taxon>
    </lineage>
</organism>
<accession>A0A2A2M1V1</accession>
<feature type="compositionally biased region" description="Basic and acidic residues" evidence="1">
    <location>
        <begin position="687"/>
        <end position="710"/>
    </location>
</feature>
<feature type="compositionally biased region" description="Basic and acidic residues" evidence="1">
    <location>
        <begin position="1155"/>
        <end position="1169"/>
    </location>
</feature>
<proteinExistence type="predicted"/>
<feature type="region of interest" description="Disordered" evidence="1">
    <location>
        <begin position="1004"/>
        <end position="1183"/>
    </location>
</feature>
<comment type="caution">
    <text evidence="2">The sequence shown here is derived from an EMBL/GenBank/DDBJ whole genome shotgun (WGS) entry which is preliminary data.</text>
</comment>
<feature type="compositionally biased region" description="Basic and acidic residues" evidence="1">
    <location>
        <begin position="1039"/>
        <end position="1055"/>
    </location>
</feature>
<feature type="compositionally biased region" description="Basic and acidic residues" evidence="1">
    <location>
        <begin position="608"/>
        <end position="637"/>
    </location>
</feature>
<evidence type="ECO:0000256" key="1">
    <source>
        <dbReference type="SAM" id="MobiDB-lite"/>
    </source>
</evidence>
<dbReference type="Proteomes" id="UP000218231">
    <property type="component" value="Unassembled WGS sequence"/>
</dbReference>
<feature type="compositionally biased region" description="Basic and acidic residues" evidence="1">
    <location>
        <begin position="1069"/>
        <end position="1084"/>
    </location>
</feature>
<name>A0A2A2M1V1_9BILA</name>
<sequence>MHAGDIVPIRQRHGELVIGAGHDPRLLDPDIAAHFDGEAKCSERPYTRIVNSAHGAAIEIDLGKRPHLYLPDRPGSVAQQIEAGLVARDDEAVSLDRFDRGGRDDRAVMVRTLIVGNDRQPRTDRDDVAIEGVGVLTGLGRDGCGEQAGGRTFRSAAEGDVQLDAGERASDGLAEQRPLGGGLCGLRLDQRPGGDVAAPISRLDRGHGLRLGKAVDRRQRPPSVERPHHGQRIVHLAPGIAHRFLIGKGGAALLGSTERQLALQPPTRKYRDRQRRTDAGGTRIPTEIGQVQHVDAEEAGEVEAGNVRSASGEIAGDAGRGGGQRRHGGPIGRVERWHIRVAADQHRQGAGAARDIGVERQQRILSRPPLPIRRADVDAGGEAPRLECGGDREHPVAQRLLAERKPALLHQPAPLPIGLRDRRLDRQPRATGGGVRLRGPGGRGLHLAPGFAPQVDRPAGAGIGLVEVERIALGNRSVGGIRRLAQQRRQDAGQPGGADAVATIIELCANLRQAVGMLGVAGDPRPDQPLLGDAQVEIGGARLILQPVEQRVAEATPPGRIGLGRCCDGPLPPRGQPLSSSSATKPAPTVRRSIMRGFLGSILAAEEQKVEGGQRDQGQDGRADQSADHHDRHRPPEDVEAQGDEGEHGGQGGQHHGARAADRCLDHRGTHRHPLGPVHLHLIDQDDGVAHDHPGQRDQPQQRDEAERRARQQQRRHRADDPQRRGGQHQQGSRQALQLDHQQHEHDPDRDRKQAIDRAVGVGRQFAVATLRDVISGRQRSADGGDARSGGVDDLGGLDVADHVGLYRDGLRGIARPDDRLFGGRRQCRDLAQRHHAVRCRYGHVDQTAQVVPILGPTAHHDADPLRPTQHRAARRARQGGGKIARHLRPVHPQRRRTRRIDPEARDRCGDAPVDLNRRGRWDGAQHRRDTLSDRAQAGGIGPGHPVLDRRSQARPQRQATHMQAGARDARHPLQLLDQRIARRQIAGHQHHRRIRRIGQGRTIGKVEARRPATDEAVHGADARVTAQQGLQPPGRRCGRVDRAARPHREVDHHLGPVGIGKELLPHACRAEQADRQQRDRDAGDQPTPVQRPLDRGAQSPVESGRPGGMAMPPRHVRQQLDAQERGEDHGDDPADQQRRSRHPKDAARIFTGRRLSETDRQEPHDRNQRAGQHRKGGVRPGIGCGLMPIDALLHLDHHRFDADDRVVDQEAEREDQRAERNPL</sequence>
<feature type="region of interest" description="Disordered" evidence="1">
    <location>
        <begin position="687"/>
        <end position="752"/>
    </location>
</feature>
<feature type="compositionally biased region" description="Basic residues" evidence="1">
    <location>
        <begin position="869"/>
        <end position="899"/>
    </location>
</feature>
<reference evidence="2 3" key="1">
    <citation type="journal article" date="2017" name="Curr. Biol.">
        <title>Genome architecture and evolution of a unichromosomal asexual nematode.</title>
        <authorList>
            <person name="Fradin H."/>
            <person name="Zegar C."/>
            <person name="Gutwein M."/>
            <person name="Lucas J."/>
            <person name="Kovtun M."/>
            <person name="Corcoran D."/>
            <person name="Baugh L.R."/>
            <person name="Kiontke K."/>
            <person name="Gunsalus K."/>
            <person name="Fitch D.H."/>
            <person name="Piano F."/>
        </authorList>
    </citation>
    <scope>NUCLEOTIDE SEQUENCE [LARGE SCALE GENOMIC DNA]</scope>
    <source>
        <strain evidence="2">PF1309</strain>
    </source>
</reference>
<dbReference type="AlphaFoldDB" id="A0A2A2M1V1"/>
<feature type="compositionally biased region" description="Basic and acidic residues" evidence="1">
    <location>
        <begin position="1005"/>
        <end position="1022"/>
    </location>
</feature>